<keyword evidence="2" id="KW-1185">Reference proteome</keyword>
<sequence length="334" mass="37831">MALEISEVEHSLEYSSILVGSSYAAVSDAVFWMVRDSDVEFWKTPEGHAEEFEQWTHIGLECLLNLYERLLLEESGEINFSTGRAEVEIEDGDVRLSGNPAMVGTIGEFKQVVRTLLRDIILRIDADGGSSREACESANRLYEDSPLDAVDLRAELLATYGGEYRLSGPAFIENITDDYYTVTRSLAIRDLDIWVKYPDSVDPEDYAMGRHELRLMTQLPAADEPEFVAICLRDLFTLYSRLVAEEPGDCLGHLRYIKFDGDRARMIDTRQLVEIASEIAGTIDEFKETFRPLLVEGLQVLEQEGIDSEAVCEELRSDCEDSPFDPVEFRERVL</sequence>
<dbReference type="AlphaFoldDB" id="A0A1I0PA63"/>
<proteinExistence type="predicted"/>
<reference evidence="1 2" key="1">
    <citation type="submission" date="2016-10" db="EMBL/GenBank/DDBJ databases">
        <authorList>
            <person name="de Groot N.N."/>
        </authorList>
    </citation>
    <scope>NUCLEOTIDE SEQUENCE [LARGE SCALE GENOMIC DNA]</scope>
    <source>
        <strain evidence="1 2">CGMCC 1.5337</strain>
    </source>
</reference>
<organism evidence="1 2">
    <name type="scientific">Halobacterium jilantaiense</name>
    <dbReference type="NCBI Taxonomy" id="355548"/>
    <lineage>
        <taxon>Archaea</taxon>
        <taxon>Methanobacteriati</taxon>
        <taxon>Methanobacteriota</taxon>
        <taxon>Stenosarchaea group</taxon>
        <taxon>Halobacteria</taxon>
        <taxon>Halobacteriales</taxon>
        <taxon>Halobacteriaceae</taxon>
        <taxon>Halobacterium</taxon>
    </lineage>
</organism>
<protein>
    <submittedName>
        <fullName evidence="1">Uncharacterized protein</fullName>
    </submittedName>
</protein>
<gene>
    <name evidence="1" type="ORF">SAMN04487945_1474</name>
</gene>
<dbReference type="Proteomes" id="UP000198518">
    <property type="component" value="Unassembled WGS sequence"/>
</dbReference>
<dbReference type="EMBL" id="FOJA01000001">
    <property type="protein sequence ID" value="SEW10458.1"/>
    <property type="molecule type" value="Genomic_DNA"/>
</dbReference>
<evidence type="ECO:0000313" key="2">
    <source>
        <dbReference type="Proteomes" id="UP000198518"/>
    </source>
</evidence>
<evidence type="ECO:0000313" key="1">
    <source>
        <dbReference type="EMBL" id="SEW10458.1"/>
    </source>
</evidence>
<name>A0A1I0PA63_9EURY</name>
<dbReference type="RefSeq" id="WP_089668690.1">
    <property type="nucleotide sequence ID" value="NZ_FOJA01000001.1"/>
</dbReference>
<accession>A0A1I0PA63</accession>
<dbReference type="STRING" id="355548.SAMN04487945_1474"/>